<keyword evidence="1" id="KW-0812">Transmembrane</keyword>
<protein>
    <submittedName>
        <fullName evidence="2">Uncharacterized protein</fullName>
    </submittedName>
</protein>
<evidence type="ECO:0000313" key="3">
    <source>
        <dbReference type="Proteomes" id="UP001596118"/>
    </source>
</evidence>
<evidence type="ECO:0000256" key="1">
    <source>
        <dbReference type="SAM" id="Phobius"/>
    </source>
</evidence>
<name>A0ABD5QZ10_9EURY</name>
<sequence>MTDWPRRAERWFLLRANRLLVAGTLTAAVFVAFVVAVSVLPPPFVERMSASDPVETLFGTMIAAVVTGTTLVVTIGQLVLTQENGPLGDQRDRLRDSMDVREFTAELIGSPVSTDPAVFLGDIVETIADRTGDLRRSAGDSENGDLGNEVEAFTEEVARDAAVVTERLDGARFGSFDVISAALRFGYSRKIARIERLSAEYGGSISKTEHALLDDLKTLLSLYGSAREHVKTLYFQWALIDLSRLILYAAIPAVTVAGIALAVVDPTTFPGATLGIDHVVLAVGAAFAVTLSPFMLFVSYVLRILTVAKRTLAIEPLVLREE</sequence>
<gene>
    <name evidence="2" type="ORF">ACFPM1_03955</name>
</gene>
<keyword evidence="3" id="KW-1185">Reference proteome</keyword>
<reference evidence="2 3" key="1">
    <citation type="journal article" date="2019" name="Int. J. Syst. Evol. Microbiol.">
        <title>The Global Catalogue of Microorganisms (GCM) 10K type strain sequencing project: providing services to taxonomists for standard genome sequencing and annotation.</title>
        <authorList>
            <consortium name="The Broad Institute Genomics Platform"/>
            <consortium name="The Broad Institute Genome Sequencing Center for Infectious Disease"/>
            <person name="Wu L."/>
            <person name="Ma J."/>
        </authorList>
    </citation>
    <scope>NUCLEOTIDE SEQUENCE [LARGE SCALE GENOMIC DNA]</scope>
    <source>
        <strain evidence="2 3">CGMCC 1.12124</strain>
    </source>
</reference>
<dbReference type="Proteomes" id="UP001596118">
    <property type="component" value="Unassembled WGS sequence"/>
</dbReference>
<feature type="transmembrane region" description="Helical" evidence="1">
    <location>
        <begin position="245"/>
        <end position="264"/>
    </location>
</feature>
<keyword evidence="1" id="KW-1133">Transmembrane helix</keyword>
<dbReference type="EMBL" id="JBHSKY010000004">
    <property type="protein sequence ID" value="MFC5277923.1"/>
    <property type="molecule type" value="Genomic_DNA"/>
</dbReference>
<proteinExistence type="predicted"/>
<dbReference type="InterPro" id="IPR058278">
    <property type="entry name" value="DUF7972"/>
</dbReference>
<dbReference type="RefSeq" id="WP_256412721.1">
    <property type="nucleotide sequence ID" value="NZ_JANHDM010000012.1"/>
</dbReference>
<dbReference type="Pfam" id="PF25927">
    <property type="entry name" value="DUF7972"/>
    <property type="match status" value="1"/>
</dbReference>
<organism evidence="2 3">
    <name type="scientific">Halorubrum rubrum</name>
    <dbReference type="NCBI Taxonomy" id="1126240"/>
    <lineage>
        <taxon>Archaea</taxon>
        <taxon>Methanobacteriati</taxon>
        <taxon>Methanobacteriota</taxon>
        <taxon>Stenosarchaea group</taxon>
        <taxon>Halobacteria</taxon>
        <taxon>Halobacteriales</taxon>
        <taxon>Haloferacaceae</taxon>
        <taxon>Halorubrum</taxon>
    </lineage>
</organism>
<comment type="caution">
    <text evidence="2">The sequence shown here is derived from an EMBL/GenBank/DDBJ whole genome shotgun (WGS) entry which is preliminary data.</text>
</comment>
<keyword evidence="1" id="KW-0472">Membrane</keyword>
<feature type="transmembrane region" description="Helical" evidence="1">
    <location>
        <begin position="279"/>
        <end position="302"/>
    </location>
</feature>
<accession>A0ABD5QZ10</accession>
<dbReference type="AlphaFoldDB" id="A0ABD5QZ10"/>
<evidence type="ECO:0000313" key="2">
    <source>
        <dbReference type="EMBL" id="MFC5277923.1"/>
    </source>
</evidence>
<feature type="transmembrane region" description="Helical" evidence="1">
    <location>
        <begin position="20"/>
        <end position="40"/>
    </location>
</feature>
<feature type="transmembrane region" description="Helical" evidence="1">
    <location>
        <begin position="60"/>
        <end position="81"/>
    </location>
</feature>